<evidence type="ECO:0000313" key="12">
    <source>
        <dbReference type="Proteomes" id="UP000253740"/>
    </source>
</evidence>
<dbReference type="Gene3D" id="3.30.450.20">
    <property type="entry name" value="PAS domain"/>
    <property type="match status" value="2"/>
</dbReference>
<dbReference type="AlphaFoldDB" id="A0A0K8QKC8"/>
<dbReference type="InterPro" id="IPR003594">
    <property type="entry name" value="HATPase_dom"/>
</dbReference>
<evidence type="ECO:0000259" key="7">
    <source>
        <dbReference type="PROSITE" id="PS50109"/>
    </source>
</evidence>
<dbReference type="Gene3D" id="3.30.565.10">
    <property type="entry name" value="Histidine kinase-like ATPase, C-terminal domain"/>
    <property type="match status" value="1"/>
</dbReference>
<dbReference type="InterPro" id="IPR000014">
    <property type="entry name" value="PAS"/>
</dbReference>
<protein>
    <recommendedName>
        <fullName evidence="2">histidine kinase</fullName>
        <ecNumber evidence="2">2.7.13.3</ecNumber>
    </recommendedName>
</protein>
<dbReference type="InterPro" id="IPR036097">
    <property type="entry name" value="HisK_dim/P_sf"/>
</dbReference>
<gene>
    <name evidence="11" type="ORF">MBSD_n0225</name>
</gene>
<dbReference type="EMBL" id="DF970139">
    <property type="protein sequence ID" value="GAP64942.1"/>
    <property type="molecule type" value="Genomic_DNA"/>
</dbReference>
<evidence type="ECO:0000256" key="2">
    <source>
        <dbReference type="ARBA" id="ARBA00012438"/>
    </source>
</evidence>
<dbReference type="SUPFAM" id="SSF47384">
    <property type="entry name" value="Homodimeric domain of signal transducing histidine kinase"/>
    <property type="match status" value="1"/>
</dbReference>
<keyword evidence="3 6" id="KW-0597">Phosphoprotein</keyword>
<dbReference type="PROSITE" id="PS50109">
    <property type="entry name" value="HIS_KIN"/>
    <property type="match status" value="1"/>
</dbReference>
<dbReference type="InterPro" id="IPR004358">
    <property type="entry name" value="Sig_transdc_His_kin-like_C"/>
</dbReference>
<evidence type="ECO:0000256" key="5">
    <source>
        <dbReference type="ARBA" id="ARBA00022777"/>
    </source>
</evidence>
<dbReference type="InterPro" id="IPR029016">
    <property type="entry name" value="GAF-like_dom_sf"/>
</dbReference>
<dbReference type="CDD" id="cd00082">
    <property type="entry name" value="HisKA"/>
    <property type="match status" value="1"/>
</dbReference>
<dbReference type="EC" id="2.7.13.3" evidence="2"/>
<dbReference type="PROSITE" id="PS50112">
    <property type="entry name" value="PAS"/>
    <property type="match status" value="1"/>
</dbReference>
<dbReference type="InterPro" id="IPR036890">
    <property type="entry name" value="HATPase_C_sf"/>
</dbReference>
<dbReference type="InterPro" id="IPR001789">
    <property type="entry name" value="Sig_transdc_resp-reg_receiver"/>
</dbReference>
<dbReference type="SUPFAM" id="SSF52172">
    <property type="entry name" value="CheY-like"/>
    <property type="match status" value="2"/>
</dbReference>
<feature type="domain" description="Histidine kinase" evidence="7">
    <location>
        <begin position="573"/>
        <end position="795"/>
    </location>
</feature>
<evidence type="ECO:0000259" key="9">
    <source>
        <dbReference type="PROSITE" id="PS50112"/>
    </source>
</evidence>
<name>A0A0K8QKC8_9GAMM</name>
<dbReference type="NCBIfam" id="TIGR00229">
    <property type="entry name" value="sensory_box"/>
    <property type="match status" value="2"/>
</dbReference>
<comment type="catalytic activity">
    <reaction evidence="1">
        <text>ATP + protein L-histidine = ADP + protein N-phospho-L-histidine.</text>
        <dbReference type="EC" id="2.7.13.3"/>
    </reaction>
</comment>
<dbReference type="Gene3D" id="1.10.287.130">
    <property type="match status" value="1"/>
</dbReference>
<evidence type="ECO:0000259" key="10">
    <source>
        <dbReference type="PROSITE" id="PS50113"/>
    </source>
</evidence>
<dbReference type="InterPro" id="IPR003018">
    <property type="entry name" value="GAF"/>
</dbReference>
<feature type="domain" description="Response regulatory" evidence="8">
    <location>
        <begin position="814"/>
        <end position="930"/>
    </location>
</feature>
<evidence type="ECO:0000256" key="6">
    <source>
        <dbReference type="PROSITE-ProRule" id="PRU00169"/>
    </source>
</evidence>
<feature type="modified residue" description="4-aspartylphosphate" evidence="6">
    <location>
        <position position="864"/>
    </location>
</feature>
<dbReference type="Proteomes" id="UP000253740">
    <property type="component" value="Unassembled WGS sequence"/>
</dbReference>
<accession>A0A0K8QKC8</accession>
<proteinExistence type="predicted"/>
<dbReference type="CDD" id="cd18161">
    <property type="entry name" value="REC_hyHK_blue-like"/>
    <property type="match status" value="1"/>
</dbReference>
<dbReference type="Pfam" id="PF00512">
    <property type="entry name" value="HisKA"/>
    <property type="match status" value="1"/>
</dbReference>
<dbReference type="STRING" id="1475481.GCA_000953855_00228"/>
<dbReference type="Gene3D" id="3.30.450.40">
    <property type="match status" value="1"/>
</dbReference>
<dbReference type="CDD" id="cd16919">
    <property type="entry name" value="HATPase_CckA-like"/>
    <property type="match status" value="1"/>
</dbReference>
<organism evidence="11">
    <name type="scientific">Mizugakiibacter sediminis</name>
    <dbReference type="NCBI Taxonomy" id="1475481"/>
    <lineage>
        <taxon>Bacteria</taxon>
        <taxon>Pseudomonadati</taxon>
        <taxon>Pseudomonadota</taxon>
        <taxon>Gammaproteobacteria</taxon>
        <taxon>Lysobacterales</taxon>
        <taxon>Rhodanobacteraceae</taxon>
        <taxon>Mizugakiibacter</taxon>
    </lineage>
</organism>
<dbReference type="Pfam" id="PF02518">
    <property type="entry name" value="HATPase_c"/>
    <property type="match status" value="1"/>
</dbReference>
<evidence type="ECO:0000313" key="11">
    <source>
        <dbReference type="EMBL" id="GAP64942.1"/>
    </source>
</evidence>
<keyword evidence="4" id="KW-0808">Transferase</keyword>
<dbReference type="SUPFAM" id="SSF55781">
    <property type="entry name" value="GAF domain-like"/>
    <property type="match status" value="1"/>
</dbReference>
<dbReference type="InterPro" id="IPR035965">
    <property type="entry name" value="PAS-like_dom_sf"/>
</dbReference>
<dbReference type="InterPro" id="IPR005467">
    <property type="entry name" value="His_kinase_dom"/>
</dbReference>
<dbReference type="Gene3D" id="3.40.50.2300">
    <property type="match status" value="2"/>
</dbReference>
<dbReference type="PROSITE" id="PS50113">
    <property type="entry name" value="PAC"/>
    <property type="match status" value="2"/>
</dbReference>
<evidence type="ECO:0000256" key="3">
    <source>
        <dbReference type="ARBA" id="ARBA00022553"/>
    </source>
</evidence>
<dbReference type="SMART" id="SM00388">
    <property type="entry name" value="HisKA"/>
    <property type="match status" value="1"/>
</dbReference>
<dbReference type="PRINTS" id="PR00344">
    <property type="entry name" value="BCTRLSENSOR"/>
</dbReference>
<evidence type="ECO:0000259" key="8">
    <source>
        <dbReference type="PROSITE" id="PS50110"/>
    </source>
</evidence>
<dbReference type="GO" id="GO:0000155">
    <property type="term" value="F:phosphorelay sensor kinase activity"/>
    <property type="evidence" value="ECO:0007669"/>
    <property type="project" value="InterPro"/>
</dbReference>
<dbReference type="Pfam" id="PF08447">
    <property type="entry name" value="PAS_3"/>
    <property type="match status" value="2"/>
</dbReference>
<dbReference type="SMART" id="SM00091">
    <property type="entry name" value="PAS"/>
    <property type="match status" value="2"/>
</dbReference>
<keyword evidence="12" id="KW-1185">Reference proteome</keyword>
<dbReference type="Pfam" id="PF13185">
    <property type="entry name" value="GAF_2"/>
    <property type="match status" value="1"/>
</dbReference>
<dbReference type="CDD" id="cd00130">
    <property type="entry name" value="PAS"/>
    <property type="match status" value="2"/>
</dbReference>
<comment type="caution">
    <text evidence="6">Lacks conserved residue(s) required for the propagation of feature annotation.</text>
</comment>
<evidence type="ECO:0000256" key="1">
    <source>
        <dbReference type="ARBA" id="ARBA00000085"/>
    </source>
</evidence>
<reference evidence="11" key="1">
    <citation type="submission" date="2015-08" db="EMBL/GenBank/DDBJ databases">
        <title>Complete DNA Sequence of Pseudomonas syringae pv. actinidiae, the Causal Agent of Kiwifruit Canker Disease.</title>
        <authorList>
            <person name="Rikkerink E.H.A."/>
            <person name="Fineran P.C."/>
        </authorList>
    </citation>
    <scope>NUCLEOTIDE SEQUENCE</scope>
    <source>
        <strain evidence="11">SkMP5</strain>
    </source>
</reference>
<dbReference type="Pfam" id="PF00072">
    <property type="entry name" value="Response_reg"/>
    <property type="match status" value="1"/>
</dbReference>
<dbReference type="SMART" id="SM00387">
    <property type="entry name" value="HATPase_c"/>
    <property type="match status" value="1"/>
</dbReference>
<sequence length="932" mass="102330">MTIEFLRILTVDPDTARAHARAAPLVGAGHVVAMAATAEAALEEARRGAPDLVLLAAAIGASVSGLVARLRAMPQTAESAILVLGDDAPETVRRAAREAGADGCLATLPAEDTLAAWAGALARQTARARRAQRMARMGSWSLDVASGRLVWSDVTCALFGIRPAEFRGTFEHFASFVLPEDRCRLDAAHRQAVATRGALEAEYRIRRPDGEVRWMFERGHLEFDDAGQVVRRLGMVMDITERKLAEQRILRLNRVHALLSAINNAIVHLRDRQALFEQACRIAVETGGLRAAWIGTVEPDGEVSVAAQAGAVDAYLRHIRVTTAPVAEGHGPFGLAVRENRAAVCNHIARDPMFAPWREQALRHGFQACAAFPLHVDGLPIGGFALYADVEDYFDDEEIRLFEQLASDISFAIAFIDQEQRRRLAEAALRESEERFRLLSKATNDAIWDWNLADDVLWWSEGFETLFGLRRDDVPPTFQGWAGRIHPDDRDRVVADIYQAVLTRGEKWSDSYRFLRRDGTYAHVHDRGYVIRDAEGRATRMVGGMTDVTERRTLEERLLQAQRLEAIGQLTGGVAHDFNNLLTVILGNADMLAEEVGDQRWSPLIALIADAAQRGADLTRQLLAYARRQPLDPKSVDVNRLVAEMDALLRRALGEHIEVELVRAAGLWSALVDPAQLESALLNLAINARDAMPNGGRLTIETANVWINDDYAGQHVDVKPGQYVLLAVSDTGVGIAAEHLDRVFEPFFTTKPKGIGTGLGLAMVYGFAKQSGGHVNIYSEPGQGTTVRMYLPRSHAPAEARRDAAAAVVGGSETILLVEDDAQVRAYAREQLVSLGYTVLDAADAREALAMAERRADIDLLFTDVVMPGGMSGKQLADAVRALRPRIKVLYTSGYTDNAIVHHGRLDAGVHLLTKPYRRAELARKVRAILDT</sequence>
<dbReference type="InterPro" id="IPR003661">
    <property type="entry name" value="HisK_dim/P_dom"/>
</dbReference>
<dbReference type="PANTHER" id="PTHR43304">
    <property type="entry name" value="PHYTOCHROME-LIKE PROTEIN CPH1"/>
    <property type="match status" value="1"/>
</dbReference>
<dbReference type="InterPro" id="IPR052162">
    <property type="entry name" value="Sensor_kinase/Photoreceptor"/>
</dbReference>
<dbReference type="InterPro" id="IPR013655">
    <property type="entry name" value="PAS_fold_3"/>
</dbReference>
<feature type="domain" description="PAC" evidence="10">
    <location>
        <begin position="199"/>
        <end position="251"/>
    </location>
</feature>
<dbReference type="RefSeq" id="WP_148667780.1">
    <property type="nucleotide sequence ID" value="NZ_DF970139.1"/>
</dbReference>
<dbReference type="InterPro" id="IPR001610">
    <property type="entry name" value="PAC"/>
</dbReference>
<dbReference type="SUPFAM" id="SSF55785">
    <property type="entry name" value="PYP-like sensor domain (PAS domain)"/>
    <property type="match status" value="2"/>
</dbReference>
<dbReference type="SMART" id="SM00448">
    <property type="entry name" value="REC"/>
    <property type="match status" value="2"/>
</dbReference>
<dbReference type="Gene3D" id="2.10.70.100">
    <property type="match status" value="1"/>
</dbReference>
<dbReference type="SUPFAM" id="SSF55874">
    <property type="entry name" value="ATPase domain of HSP90 chaperone/DNA topoisomerase II/histidine kinase"/>
    <property type="match status" value="1"/>
</dbReference>
<evidence type="ECO:0000256" key="4">
    <source>
        <dbReference type="ARBA" id="ARBA00022679"/>
    </source>
</evidence>
<dbReference type="InterPro" id="IPR000700">
    <property type="entry name" value="PAS-assoc_C"/>
</dbReference>
<feature type="domain" description="PAC" evidence="10">
    <location>
        <begin position="508"/>
        <end position="560"/>
    </location>
</feature>
<dbReference type="SMART" id="SM00065">
    <property type="entry name" value="GAF"/>
    <property type="match status" value="1"/>
</dbReference>
<dbReference type="PROSITE" id="PS50110">
    <property type="entry name" value="RESPONSE_REGULATORY"/>
    <property type="match status" value="2"/>
</dbReference>
<dbReference type="OrthoDB" id="9770473at2"/>
<dbReference type="SMART" id="SM00086">
    <property type="entry name" value="PAC"/>
    <property type="match status" value="2"/>
</dbReference>
<dbReference type="InterPro" id="IPR011006">
    <property type="entry name" value="CheY-like_superfamily"/>
</dbReference>
<feature type="domain" description="Response regulatory" evidence="8">
    <location>
        <begin position="7"/>
        <end position="122"/>
    </location>
</feature>
<feature type="domain" description="PAS" evidence="9">
    <location>
        <begin position="432"/>
        <end position="505"/>
    </location>
</feature>
<keyword evidence="5" id="KW-0418">Kinase</keyword>
<dbReference type="PANTHER" id="PTHR43304:SF1">
    <property type="entry name" value="PAC DOMAIN-CONTAINING PROTEIN"/>
    <property type="match status" value="1"/>
</dbReference>